<evidence type="ECO:0000313" key="3">
    <source>
        <dbReference type="Proteomes" id="UP000000310"/>
    </source>
</evidence>
<feature type="transmembrane region" description="Helical" evidence="1">
    <location>
        <begin position="123"/>
        <end position="150"/>
    </location>
</feature>
<dbReference type="STRING" id="762903.Pedsa_1749"/>
<reference evidence="3" key="2">
    <citation type="submission" date="2011-02" db="EMBL/GenBank/DDBJ databases">
        <title>The complete genome of Pedobacter saltans DSM 12145.</title>
        <authorList>
            <consortium name="US DOE Joint Genome Institute (JGI-PGF)"/>
            <person name="Lucas S."/>
            <person name="Copeland A."/>
            <person name="Lapidus A."/>
            <person name="Bruce D."/>
            <person name="Goodwin L."/>
            <person name="Pitluck S."/>
            <person name="Kyrpides N."/>
            <person name="Mavromatis K."/>
            <person name="Pagani I."/>
            <person name="Ivanova N."/>
            <person name="Ovchinnikova G."/>
            <person name="Lu M."/>
            <person name="Detter J.C."/>
            <person name="Han C."/>
            <person name="Land M."/>
            <person name="Hauser L."/>
            <person name="Markowitz V."/>
            <person name="Cheng J.-F."/>
            <person name="Hugenholtz P."/>
            <person name="Woyke T."/>
            <person name="Wu D."/>
            <person name="Tindall B."/>
            <person name="Pomrenke H.G."/>
            <person name="Brambilla E."/>
            <person name="Klenk H.-P."/>
            <person name="Eisen J.A."/>
        </authorList>
    </citation>
    <scope>NUCLEOTIDE SEQUENCE [LARGE SCALE GENOMIC DNA]</scope>
    <source>
        <strain evidence="3">ATCC 51119 / DSM 12145 / JCM 21818 / LMG 10337 / NBRC 100064 / NCIMB 13643</strain>
    </source>
</reference>
<protein>
    <recommendedName>
        <fullName evidence="4">DUF4112 domain-containing protein</fullName>
    </recommendedName>
</protein>
<keyword evidence="1" id="KW-1133">Transmembrane helix</keyword>
<evidence type="ECO:0000256" key="1">
    <source>
        <dbReference type="SAM" id="Phobius"/>
    </source>
</evidence>
<reference evidence="2 3" key="1">
    <citation type="journal article" date="2011" name="Stand. Genomic Sci.">
        <title>Complete genome sequence of the gliding, heparinolytic Pedobacter saltans type strain (113).</title>
        <authorList>
            <person name="Liolios K."/>
            <person name="Sikorski J."/>
            <person name="Lu M."/>
            <person name="Nolan M."/>
            <person name="Lapidus A."/>
            <person name="Lucas S."/>
            <person name="Hammon N."/>
            <person name="Deshpande S."/>
            <person name="Cheng J.F."/>
            <person name="Tapia R."/>
            <person name="Han C."/>
            <person name="Goodwin L."/>
            <person name="Pitluck S."/>
            <person name="Huntemann M."/>
            <person name="Ivanova N."/>
            <person name="Pagani I."/>
            <person name="Mavromatis K."/>
            <person name="Ovchinikova G."/>
            <person name="Pati A."/>
            <person name="Chen A."/>
            <person name="Palaniappan K."/>
            <person name="Land M."/>
            <person name="Hauser L."/>
            <person name="Brambilla E.M."/>
            <person name="Kotsyurbenko O."/>
            <person name="Rohde M."/>
            <person name="Tindall B.J."/>
            <person name="Abt B."/>
            <person name="Goker M."/>
            <person name="Detter J.C."/>
            <person name="Woyke T."/>
            <person name="Bristow J."/>
            <person name="Eisen J.A."/>
            <person name="Markowitz V."/>
            <person name="Hugenholtz P."/>
            <person name="Klenk H.P."/>
            <person name="Kyrpides N.C."/>
        </authorList>
    </citation>
    <scope>NUCLEOTIDE SEQUENCE [LARGE SCALE GENOMIC DNA]</scope>
    <source>
        <strain evidence="3">ATCC 51119 / DSM 12145 / JCM 21818 / LMG 10337 / NBRC 100064 / NCIMB 13643</strain>
    </source>
</reference>
<feature type="transmembrane region" description="Helical" evidence="1">
    <location>
        <begin position="73"/>
        <end position="93"/>
    </location>
</feature>
<dbReference type="EMBL" id="CP002545">
    <property type="protein sequence ID" value="ADY52306.1"/>
    <property type="molecule type" value="Genomic_DNA"/>
</dbReference>
<dbReference type="HOGENOM" id="CLU_116315_0_0_10"/>
<sequence>MPIANQTDPRLKRLEQLARLMDSQFKIGKFRFGLDPLINLIPFLGDAIGFLISLFIVYTMYKHGASGKLVIKMILNVLVDALVGAIPVLGWAFDFYFKANEKNVLLLKEHYTENKHKGSGLDIILIIFVIFFILIAFFIYLIWLISSYILSLIL</sequence>
<evidence type="ECO:0000313" key="2">
    <source>
        <dbReference type="EMBL" id="ADY52306.1"/>
    </source>
</evidence>
<dbReference type="RefSeq" id="WP_013632797.1">
    <property type="nucleotide sequence ID" value="NC_015177.1"/>
</dbReference>
<name>F0S844_PSESL</name>
<dbReference type="OrthoDB" id="513552at2"/>
<dbReference type="Pfam" id="PF13430">
    <property type="entry name" value="DUF4112"/>
    <property type="match status" value="1"/>
</dbReference>
<dbReference type="InterPro" id="IPR025187">
    <property type="entry name" value="DUF4112"/>
</dbReference>
<keyword evidence="1" id="KW-0812">Transmembrane</keyword>
<proteinExistence type="predicted"/>
<feature type="transmembrane region" description="Helical" evidence="1">
    <location>
        <begin position="40"/>
        <end position="61"/>
    </location>
</feature>
<dbReference type="PANTHER" id="PTHR35519:SF2">
    <property type="entry name" value="PH DOMAIN PROTEIN"/>
    <property type="match status" value="1"/>
</dbReference>
<accession>F0S844</accession>
<dbReference type="eggNOG" id="ENOG5032RYR">
    <property type="taxonomic scope" value="Bacteria"/>
</dbReference>
<gene>
    <name evidence="2" type="ordered locus">Pedsa_1749</name>
</gene>
<organism evidence="2 3">
    <name type="scientific">Pseudopedobacter saltans (strain ATCC 51119 / DSM 12145 / JCM 21818 / CCUG 39354 / LMG 10337 / NBRC 100064 / NCIMB 13643)</name>
    <name type="common">Pedobacter saltans</name>
    <dbReference type="NCBI Taxonomy" id="762903"/>
    <lineage>
        <taxon>Bacteria</taxon>
        <taxon>Pseudomonadati</taxon>
        <taxon>Bacteroidota</taxon>
        <taxon>Sphingobacteriia</taxon>
        <taxon>Sphingobacteriales</taxon>
        <taxon>Sphingobacteriaceae</taxon>
        <taxon>Pseudopedobacter</taxon>
    </lineage>
</organism>
<keyword evidence="3" id="KW-1185">Reference proteome</keyword>
<dbReference type="PANTHER" id="PTHR35519">
    <property type="entry name" value="MEMBRANE PROTEINS"/>
    <property type="match status" value="1"/>
</dbReference>
<dbReference type="KEGG" id="psn:Pedsa_1749"/>
<dbReference type="AlphaFoldDB" id="F0S844"/>
<dbReference type="Proteomes" id="UP000000310">
    <property type="component" value="Chromosome"/>
</dbReference>
<evidence type="ECO:0008006" key="4">
    <source>
        <dbReference type="Google" id="ProtNLM"/>
    </source>
</evidence>
<keyword evidence="1" id="KW-0472">Membrane</keyword>